<gene>
    <name evidence="1" type="primary">GLEAN_15761</name>
    <name evidence="1" type="ORF">TcasGA2_TC015761</name>
</gene>
<proteinExistence type="predicted"/>
<reference evidence="1 2" key="1">
    <citation type="journal article" date="2008" name="Nature">
        <title>The genome of the model beetle and pest Tribolium castaneum.</title>
        <authorList>
            <consortium name="Tribolium Genome Sequencing Consortium"/>
            <person name="Richards S."/>
            <person name="Gibbs R.A."/>
            <person name="Weinstock G.M."/>
            <person name="Brown S.J."/>
            <person name="Denell R."/>
            <person name="Beeman R.W."/>
            <person name="Gibbs R."/>
            <person name="Beeman R.W."/>
            <person name="Brown S.J."/>
            <person name="Bucher G."/>
            <person name="Friedrich M."/>
            <person name="Grimmelikhuijzen C.J."/>
            <person name="Klingler M."/>
            <person name="Lorenzen M."/>
            <person name="Richards S."/>
            <person name="Roth S."/>
            <person name="Schroder R."/>
            <person name="Tautz D."/>
            <person name="Zdobnov E.M."/>
            <person name="Muzny D."/>
            <person name="Gibbs R.A."/>
            <person name="Weinstock G.M."/>
            <person name="Attaway T."/>
            <person name="Bell S."/>
            <person name="Buhay C.J."/>
            <person name="Chandrabose M.N."/>
            <person name="Chavez D."/>
            <person name="Clerk-Blankenburg K.P."/>
            <person name="Cree A."/>
            <person name="Dao M."/>
            <person name="Davis C."/>
            <person name="Chacko J."/>
            <person name="Dinh H."/>
            <person name="Dugan-Rocha S."/>
            <person name="Fowler G."/>
            <person name="Garner T.T."/>
            <person name="Garnes J."/>
            <person name="Gnirke A."/>
            <person name="Hawes A."/>
            <person name="Hernandez J."/>
            <person name="Hines S."/>
            <person name="Holder M."/>
            <person name="Hume J."/>
            <person name="Jhangiani S.N."/>
            <person name="Joshi V."/>
            <person name="Khan Z.M."/>
            <person name="Jackson L."/>
            <person name="Kovar C."/>
            <person name="Kowis A."/>
            <person name="Lee S."/>
            <person name="Lewis L.R."/>
            <person name="Margolis J."/>
            <person name="Morgan M."/>
            <person name="Nazareth L.V."/>
            <person name="Nguyen N."/>
            <person name="Okwuonu G."/>
            <person name="Parker D."/>
            <person name="Richards S."/>
            <person name="Ruiz S.J."/>
            <person name="Santibanez J."/>
            <person name="Savard J."/>
            <person name="Scherer S.E."/>
            <person name="Schneider B."/>
            <person name="Sodergren E."/>
            <person name="Tautz D."/>
            <person name="Vattahil S."/>
            <person name="Villasana D."/>
            <person name="White C.S."/>
            <person name="Wright R."/>
            <person name="Park Y."/>
            <person name="Beeman R.W."/>
            <person name="Lord J."/>
            <person name="Oppert B."/>
            <person name="Lorenzen M."/>
            <person name="Brown S."/>
            <person name="Wang L."/>
            <person name="Savard J."/>
            <person name="Tautz D."/>
            <person name="Richards S."/>
            <person name="Weinstock G."/>
            <person name="Gibbs R.A."/>
            <person name="Liu Y."/>
            <person name="Worley K."/>
            <person name="Weinstock G."/>
            <person name="Elsik C.G."/>
            <person name="Reese J.T."/>
            <person name="Elhaik E."/>
            <person name="Landan G."/>
            <person name="Graur D."/>
            <person name="Arensburger P."/>
            <person name="Atkinson P."/>
            <person name="Beeman R.W."/>
            <person name="Beidler J."/>
            <person name="Brown S.J."/>
            <person name="Demuth J.P."/>
            <person name="Drury D.W."/>
            <person name="Du Y.Z."/>
            <person name="Fujiwara H."/>
            <person name="Lorenzen M."/>
            <person name="Maselli V."/>
            <person name="Osanai M."/>
            <person name="Park Y."/>
            <person name="Robertson H.M."/>
            <person name="Tu Z."/>
            <person name="Wang J.J."/>
            <person name="Wang S."/>
            <person name="Richards S."/>
            <person name="Song H."/>
            <person name="Zhang L."/>
            <person name="Sodergren E."/>
            <person name="Werner D."/>
            <person name="Stanke M."/>
            <person name="Morgenstern B."/>
            <person name="Solovyev V."/>
            <person name="Kosarev P."/>
            <person name="Brown G."/>
            <person name="Chen H.C."/>
            <person name="Ermolaeva O."/>
            <person name="Hlavina W."/>
            <person name="Kapustin Y."/>
            <person name="Kiryutin B."/>
            <person name="Kitts P."/>
            <person name="Maglott D."/>
            <person name="Pruitt K."/>
            <person name="Sapojnikov V."/>
            <person name="Souvorov A."/>
            <person name="Mackey A.J."/>
            <person name="Waterhouse R.M."/>
            <person name="Wyder S."/>
            <person name="Zdobnov E.M."/>
            <person name="Zdobnov E.M."/>
            <person name="Wyder S."/>
            <person name="Kriventseva E.V."/>
            <person name="Kadowaki T."/>
            <person name="Bork P."/>
            <person name="Aranda M."/>
            <person name="Bao R."/>
            <person name="Beermann A."/>
            <person name="Berns N."/>
            <person name="Bolognesi R."/>
            <person name="Bonneton F."/>
            <person name="Bopp D."/>
            <person name="Brown S.J."/>
            <person name="Bucher G."/>
            <person name="Butts T."/>
            <person name="Chaumot A."/>
            <person name="Denell R.E."/>
            <person name="Ferrier D.E."/>
            <person name="Friedrich M."/>
            <person name="Gordon C.M."/>
            <person name="Jindra M."/>
            <person name="Klingler M."/>
            <person name="Lan Q."/>
            <person name="Lattorff H.M."/>
            <person name="Laudet V."/>
            <person name="von Levetsow C."/>
            <person name="Liu Z."/>
            <person name="Lutz R."/>
            <person name="Lynch J.A."/>
            <person name="da Fonseca R.N."/>
            <person name="Posnien N."/>
            <person name="Reuter R."/>
            <person name="Roth S."/>
            <person name="Savard J."/>
            <person name="Schinko J.B."/>
            <person name="Schmitt C."/>
            <person name="Schoppmeier M."/>
            <person name="Schroder R."/>
            <person name="Shippy T.D."/>
            <person name="Simonnet F."/>
            <person name="Marques-Souza H."/>
            <person name="Tautz D."/>
            <person name="Tomoyasu Y."/>
            <person name="Trauner J."/>
            <person name="Van der Zee M."/>
            <person name="Vervoort M."/>
            <person name="Wittkopp N."/>
            <person name="Wimmer E.A."/>
            <person name="Yang X."/>
            <person name="Jones A.K."/>
            <person name="Sattelle D.B."/>
            <person name="Ebert P.R."/>
            <person name="Nelson D."/>
            <person name="Scott J.G."/>
            <person name="Beeman R.W."/>
            <person name="Muthukrishnan S."/>
            <person name="Kramer K.J."/>
            <person name="Arakane Y."/>
            <person name="Beeman R.W."/>
            <person name="Zhu Q."/>
            <person name="Hogenkamp D."/>
            <person name="Dixit R."/>
            <person name="Oppert B."/>
            <person name="Jiang H."/>
            <person name="Zou Z."/>
            <person name="Marshall J."/>
            <person name="Elpidina E."/>
            <person name="Vinokurov K."/>
            <person name="Oppert C."/>
            <person name="Zou Z."/>
            <person name="Evans J."/>
            <person name="Lu Z."/>
            <person name="Zhao P."/>
            <person name="Sumathipala N."/>
            <person name="Altincicek B."/>
            <person name="Vilcinskas A."/>
            <person name="Williams M."/>
            <person name="Hultmark D."/>
            <person name="Hetru C."/>
            <person name="Jiang H."/>
            <person name="Grimmelikhuijzen C.J."/>
            <person name="Hauser F."/>
            <person name="Cazzamali G."/>
            <person name="Williamson M."/>
            <person name="Park Y."/>
            <person name="Li B."/>
            <person name="Tanaka Y."/>
            <person name="Predel R."/>
            <person name="Neupert S."/>
            <person name="Schachtner J."/>
            <person name="Verleyen P."/>
            <person name="Raible F."/>
            <person name="Bork P."/>
            <person name="Friedrich M."/>
            <person name="Walden K.K."/>
            <person name="Robertson H.M."/>
            <person name="Angeli S."/>
            <person name="Foret S."/>
            <person name="Bucher G."/>
            <person name="Schuetz S."/>
            <person name="Maleszka R."/>
            <person name="Wimmer E.A."/>
            <person name="Beeman R.W."/>
            <person name="Lorenzen M."/>
            <person name="Tomoyasu Y."/>
            <person name="Miller S.C."/>
            <person name="Grossmann D."/>
            <person name="Bucher G."/>
        </authorList>
    </citation>
    <scope>NUCLEOTIDE SEQUENCE [LARGE SCALE GENOMIC DNA]</scope>
    <source>
        <strain evidence="1 2">Georgia GA2</strain>
    </source>
</reference>
<organism evidence="1 2">
    <name type="scientific">Tribolium castaneum</name>
    <name type="common">Red flour beetle</name>
    <dbReference type="NCBI Taxonomy" id="7070"/>
    <lineage>
        <taxon>Eukaryota</taxon>
        <taxon>Metazoa</taxon>
        <taxon>Ecdysozoa</taxon>
        <taxon>Arthropoda</taxon>
        <taxon>Hexapoda</taxon>
        <taxon>Insecta</taxon>
        <taxon>Pterygota</taxon>
        <taxon>Neoptera</taxon>
        <taxon>Endopterygota</taxon>
        <taxon>Coleoptera</taxon>
        <taxon>Polyphaga</taxon>
        <taxon>Cucujiformia</taxon>
        <taxon>Tenebrionidae</taxon>
        <taxon>Tenebrionidae incertae sedis</taxon>
        <taxon>Tribolium</taxon>
    </lineage>
</organism>
<dbReference type="Proteomes" id="UP000007266">
    <property type="component" value="Linkage group 6"/>
</dbReference>
<reference evidence="1 2" key="2">
    <citation type="journal article" date="2010" name="Nucleic Acids Res.">
        <title>BeetleBase in 2010: revisions to provide comprehensive genomic information for Tribolium castaneum.</title>
        <authorList>
            <person name="Kim H.S."/>
            <person name="Murphy T."/>
            <person name="Xia J."/>
            <person name="Caragea D."/>
            <person name="Park Y."/>
            <person name="Beeman R.W."/>
            <person name="Lorenzen M.D."/>
            <person name="Butcher S."/>
            <person name="Manak J.R."/>
            <person name="Brown S.J."/>
        </authorList>
    </citation>
    <scope>GENOME REANNOTATION</scope>
    <source>
        <strain evidence="1 2">Georgia GA2</strain>
    </source>
</reference>
<evidence type="ECO:0000313" key="2">
    <source>
        <dbReference type="Proteomes" id="UP000007266"/>
    </source>
</evidence>
<dbReference type="HOGENOM" id="CLU_2674301_0_0_1"/>
<accession>D2A3V1</accession>
<name>D2A3V1_TRICA</name>
<dbReference type="InParanoid" id="D2A3V1"/>
<protein>
    <submittedName>
        <fullName evidence="1">Uncharacterized protein</fullName>
    </submittedName>
</protein>
<keyword evidence="2" id="KW-1185">Reference proteome</keyword>
<dbReference type="AlphaFoldDB" id="D2A3V1"/>
<dbReference type="EMBL" id="KQ971348">
    <property type="protein sequence ID" value="EFA05572.1"/>
    <property type="molecule type" value="Genomic_DNA"/>
</dbReference>
<evidence type="ECO:0000313" key="1">
    <source>
        <dbReference type="EMBL" id="EFA05572.1"/>
    </source>
</evidence>
<sequence>MSEERLVSTFKVGKWQGKSNSGALDGRNGPGAGYKLKQRLIADAKSHKQLLLVLQGSKKTKRIHRVKAIKSTIIT</sequence>